<keyword evidence="5 6" id="KW-0326">Glycosidase</keyword>
<evidence type="ECO:0000259" key="9">
    <source>
        <dbReference type="Pfam" id="PF08532"/>
    </source>
</evidence>
<dbReference type="InterPro" id="IPR029062">
    <property type="entry name" value="Class_I_gatase-like"/>
</dbReference>
<dbReference type="InterPro" id="IPR013529">
    <property type="entry name" value="Glyco_hydro_42_N"/>
</dbReference>
<comment type="similarity">
    <text evidence="2 6">Belongs to the glycosyl hydrolase 42 family.</text>
</comment>
<comment type="catalytic activity">
    <reaction evidence="1 6">
        <text>Hydrolysis of terminal non-reducing beta-D-galactose residues in beta-D-galactosides.</text>
        <dbReference type="EC" id="3.2.1.23"/>
    </reaction>
</comment>
<dbReference type="Gene3D" id="3.20.20.80">
    <property type="entry name" value="Glycosidases"/>
    <property type="match status" value="1"/>
</dbReference>
<dbReference type="InterPro" id="IPR017853">
    <property type="entry name" value="GH"/>
</dbReference>
<evidence type="ECO:0000256" key="1">
    <source>
        <dbReference type="ARBA" id="ARBA00001412"/>
    </source>
</evidence>
<accession>A0ABN2MGP3</accession>
<dbReference type="Pfam" id="PF02449">
    <property type="entry name" value="Glyco_hydro_42"/>
    <property type="match status" value="1"/>
</dbReference>
<dbReference type="Pfam" id="PF08532">
    <property type="entry name" value="Glyco_hydro_42M"/>
    <property type="match status" value="1"/>
</dbReference>
<feature type="compositionally biased region" description="Low complexity" evidence="7">
    <location>
        <begin position="673"/>
        <end position="685"/>
    </location>
</feature>
<feature type="domain" description="Beta-galactosidase trimerisation" evidence="9">
    <location>
        <begin position="386"/>
        <end position="605"/>
    </location>
</feature>
<organism evidence="10 11">
    <name type="scientific">Agromyces salentinus</name>
    <dbReference type="NCBI Taxonomy" id="269421"/>
    <lineage>
        <taxon>Bacteria</taxon>
        <taxon>Bacillati</taxon>
        <taxon>Actinomycetota</taxon>
        <taxon>Actinomycetes</taxon>
        <taxon>Micrococcales</taxon>
        <taxon>Microbacteriaceae</taxon>
        <taxon>Agromyces</taxon>
    </lineage>
</organism>
<evidence type="ECO:0000256" key="5">
    <source>
        <dbReference type="ARBA" id="ARBA00023295"/>
    </source>
</evidence>
<dbReference type="PIRSF" id="PIRSF001084">
    <property type="entry name" value="B-galactosidase"/>
    <property type="match status" value="1"/>
</dbReference>
<evidence type="ECO:0000256" key="6">
    <source>
        <dbReference type="PIRNR" id="PIRNR001084"/>
    </source>
</evidence>
<dbReference type="PANTHER" id="PTHR36447">
    <property type="entry name" value="BETA-GALACTOSIDASE GANA"/>
    <property type="match status" value="1"/>
</dbReference>
<feature type="compositionally biased region" description="Basic and acidic residues" evidence="7">
    <location>
        <begin position="686"/>
        <end position="697"/>
    </location>
</feature>
<dbReference type="SUPFAM" id="SSF51445">
    <property type="entry name" value="(Trans)glycosidases"/>
    <property type="match status" value="1"/>
</dbReference>
<gene>
    <name evidence="10" type="ORF">GCM10009750_00870</name>
</gene>
<dbReference type="CDD" id="cd03143">
    <property type="entry name" value="A4_beta-galactosidase_middle_domain"/>
    <property type="match status" value="1"/>
</dbReference>
<evidence type="ECO:0000256" key="3">
    <source>
        <dbReference type="ARBA" id="ARBA00012756"/>
    </source>
</evidence>
<dbReference type="RefSeq" id="WP_157425672.1">
    <property type="nucleotide sequence ID" value="NZ_BAAANK010000001.1"/>
</dbReference>
<feature type="region of interest" description="Disordered" evidence="7">
    <location>
        <begin position="673"/>
        <end position="697"/>
    </location>
</feature>
<dbReference type="SUPFAM" id="SSF52317">
    <property type="entry name" value="Class I glutamine amidotransferase-like"/>
    <property type="match status" value="1"/>
</dbReference>
<comment type="caution">
    <text evidence="10">The sequence shown here is derived from an EMBL/GenBank/DDBJ whole genome shotgun (WGS) entry which is preliminary data.</text>
</comment>
<evidence type="ECO:0000256" key="2">
    <source>
        <dbReference type="ARBA" id="ARBA00005940"/>
    </source>
</evidence>
<dbReference type="InterPro" id="IPR003476">
    <property type="entry name" value="Glyco_hydro_42"/>
</dbReference>
<feature type="region of interest" description="Disordered" evidence="7">
    <location>
        <begin position="556"/>
        <end position="576"/>
    </location>
</feature>
<protein>
    <recommendedName>
        <fullName evidence="3 6">Beta-galactosidase</fullName>
        <shortName evidence="6">Beta-gal</shortName>
        <ecNumber evidence="3 6">3.2.1.23</ecNumber>
    </recommendedName>
</protein>
<evidence type="ECO:0000259" key="8">
    <source>
        <dbReference type="Pfam" id="PF02449"/>
    </source>
</evidence>
<keyword evidence="4 6" id="KW-0378">Hydrolase</keyword>
<evidence type="ECO:0000256" key="4">
    <source>
        <dbReference type="ARBA" id="ARBA00022801"/>
    </source>
</evidence>
<name>A0ABN2MGP3_9MICO</name>
<dbReference type="PANTHER" id="PTHR36447:SF1">
    <property type="entry name" value="BETA-GALACTOSIDASE GANA"/>
    <property type="match status" value="1"/>
</dbReference>
<reference evidence="10 11" key="1">
    <citation type="journal article" date="2019" name="Int. J. Syst. Evol. Microbiol.">
        <title>The Global Catalogue of Microorganisms (GCM) 10K type strain sequencing project: providing services to taxonomists for standard genome sequencing and annotation.</title>
        <authorList>
            <consortium name="The Broad Institute Genomics Platform"/>
            <consortium name="The Broad Institute Genome Sequencing Center for Infectious Disease"/>
            <person name="Wu L."/>
            <person name="Ma J."/>
        </authorList>
    </citation>
    <scope>NUCLEOTIDE SEQUENCE [LARGE SCALE GENOMIC DNA]</scope>
    <source>
        <strain evidence="10 11">JCM 14323</strain>
    </source>
</reference>
<dbReference type="EC" id="3.2.1.23" evidence="3 6"/>
<feature type="domain" description="Glycoside hydrolase family 42 N-terminal" evidence="8">
    <location>
        <begin position="6"/>
        <end position="374"/>
    </location>
</feature>
<dbReference type="Proteomes" id="UP001501746">
    <property type="component" value="Unassembled WGS sequence"/>
</dbReference>
<dbReference type="Gene3D" id="3.40.50.880">
    <property type="match status" value="1"/>
</dbReference>
<dbReference type="EMBL" id="BAAANK010000001">
    <property type="protein sequence ID" value="GAA1822317.1"/>
    <property type="molecule type" value="Genomic_DNA"/>
</dbReference>
<evidence type="ECO:0000313" key="11">
    <source>
        <dbReference type="Proteomes" id="UP001501746"/>
    </source>
</evidence>
<proteinExistence type="inferred from homology"/>
<dbReference type="InterPro" id="IPR013738">
    <property type="entry name" value="Beta_galactosidase_Trimer"/>
</dbReference>
<evidence type="ECO:0000313" key="10">
    <source>
        <dbReference type="EMBL" id="GAA1822317.1"/>
    </source>
</evidence>
<sequence>MHYGADYNPEQWPEEIWPDDVARMREAGVTTVSLGIFSWARLQPREGEFDFGWLDRVIDLLHEGGIAVDLATATASPPPWASAAYPELLPQDENGATYWPGSRQQFAPSSPVYRRLAGELVSAIAERYAQHPAVVMWHVNNEYGCHLNMDFSDAARDAFRRWLADRYGDVDALNAAWGTNFWAQRYQSFDEVFPPRKAPYSLNPGQMLDYRRFTSDMLLECYLMERDLIRAAGATQPITTNFMGAFKPANYEQWAPHLDVISDDCYPDPNDPESFRAAAFQRDLVRSFKPDVPWYLMEQATNALNWRPSNAPKAPGQMAALSAQAIGRGADGILFFQWRQSRAGAEKFHSAMLPHAGTDTRTWREVTALGDALGALPELPVGGRDARVALVFDWENWWAVEASDHPMNGVDYLAVVQRWYRALHRRHVQVDIVPAARVDDRYQVAIAPLLGLVREADAAALAAFVEGGGHLLAGPYTDVVDEVDRFRVGGFLTQLGATFGVRLEDFGALVAPDAPESEPGARRAHFGGGSSPLPESVGTLLAEEIHVTDATVEAAFSGGRRDGDPALTLRRSGPSGAGAARYLATVPDEAGVQAVVDHVLADAGVEPVVAGLPEHVEAARRGELLTLINHGGADLVEVAIVGTDAVSGRPIDGVTLGAYDWALVLTAADATSGAEAASAPEAAPAPEDRTDRNPAAR</sequence>
<evidence type="ECO:0000256" key="7">
    <source>
        <dbReference type="SAM" id="MobiDB-lite"/>
    </source>
</evidence>
<keyword evidence="11" id="KW-1185">Reference proteome</keyword>